<dbReference type="Proteomes" id="UP001231362">
    <property type="component" value="Unassembled WGS sequence"/>
</dbReference>
<feature type="transmembrane region" description="Helical" evidence="1">
    <location>
        <begin position="206"/>
        <end position="228"/>
    </location>
</feature>
<accession>A0ABT9V9I6</accession>
<feature type="transmembrane region" description="Helical" evidence="1">
    <location>
        <begin position="99"/>
        <end position="119"/>
    </location>
</feature>
<keyword evidence="3" id="KW-1185">Reference proteome</keyword>
<comment type="caution">
    <text evidence="2">The sequence shown here is derived from an EMBL/GenBank/DDBJ whole genome shotgun (WGS) entry which is preliminary data.</text>
</comment>
<feature type="transmembrane region" description="Helical" evidence="1">
    <location>
        <begin position="43"/>
        <end position="63"/>
    </location>
</feature>
<reference evidence="2 3" key="1">
    <citation type="submission" date="2023-07" db="EMBL/GenBank/DDBJ databases">
        <title>Genomic Encyclopedia of Type Strains, Phase IV (KMG-IV): sequencing the most valuable type-strain genomes for metagenomic binning, comparative biology and taxonomic classification.</title>
        <authorList>
            <person name="Goeker M."/>
        </authorList>
    </citation>
    <scope>NUCLEOTIDE SEQUENCE [LARGE SCALE GENOMIC DNA]</scope>
    <source>
        <strain evidence="2 3">DSM 23948</strain>
    </source>
</reference>
<feature type="transmembrane region" description="Helical" evidence="1">
    <location>
        <begin position="380"/>
        <end position="399"/>
    </location>
</feature>
<dbReference type="RefSeq" id="WP_307152029.1">
    <property type="nucleotide sequence ID" value="NZ_JAUSTU010000031.1"/>
</dbReference>
<feature type="transmembrane region" description="Helical" evidence="1">
    <location>
        <begin position="340"/>
        <end position="360"/>
    </location>
</feature>
<feature type="transmembrane region" description="Helical" evidence="1">
    <location>
        <begin position="140"/>
        <end position="158"/>
    </location>
</feature>
<keyword evidence="1" id="KW-1133">Transmembrane helix</keyword>
<keyword evidence="1" id="KW-0812">Transmembrane</keyword>
<feature type="transmembrane region" description="Helical" evidence="1">
    <location>
        <begin position="309"/>
        <end position="328"/>
    </location>
</feature>
<evidence type="ECO:0000256" key="1">
    <source>
        <dbReference type="SAM" id="Phobius"/>
    </source>
</evidence>
<evidence type="ECO:0000313" key="2">
    <source>
        <dbReference type="EMBL" id="MDQ0157577.1"/>
    </source>
</evidence>
<evidence type="ECO:0000313" key="3">
    <source>
        <dbReference type="Proteomes" id="UP001231362"/>
    </source>
</evidence>
<protein>
    <submittedName>
        <fullName evidence="2">Uncharacterized protein</fullName>
    </submittedName>
</protein>
<organism evidence="2 3">
    <name type="scientific">Anoxybacillus andreesenii</name>
    <dbReference type="NCBI Taxonomy" id="1325932"/>
    <lineage>
        <taxon>Bacteria</taxon>
        <taxon>Bacillati</taxon>
        <taxon>Bacillota</taxon>
        <taxon>Bacilli</taxon>
        <taxon>Bacillales</taxon>
        <taxon>Anoxybacillaceae</taxon>
        <taxon>Anoxybacillus</taxon>
    </lineage>
</organism>
<gene>
    <name evidence="2" type="ORF">J2S07_003922</name>
</gene>
<feature type="transmembrane region" description="Helical" evidence="1">
    <location>
        <begin position="234"/>
        <end position="256"/>
    </location>
</feature>
<name>A0ABT9V9I6_9BACL</name>
<feature type="transmembrane region" description="Helical" evidence="1">
    <location>
        <begin position="170"/>
        <end position="194"/>
    </location>
</feature>
<sequence length="402" mass="46149">MPRSLVHFTFLFFTLTALSGVWMRLYPFHSFSLTYTNILHAHSHLAIIGWAFLAVFVIFLATYWSTIQQKKQAKMIAWTLLIISIGMFGAFLYQGYGIYSIIMSTIHIFVEYWAAIFMYRQLKVKRDAPKSGLLFIKASLLTLFISSIGPFALGYISANGLKDSYFFDMAIYFYLHFQYNGWLTLFLLGMFIMIIDREKIALPPRLVKAAFWIYFLSLFPGYFLSVLWVDLGVLAQILAFVGSIGQWIGIMLLLFACRRVWKSFLQQYSKSIVILLGLTLLLLFAKSTMELGLISPGLAELVYDTRSIVIGYLHLTLLGFVSIFIITQYRMVGIIRSSKFFHVGFILFFVGLLLNEIILFTQGLLQWLQLPSLSFLTEGLLIASVFLLVGIVIKWISFFKQQ</sequence>
<feature type="transmembrane region" description="Helical" evidence="1">
    <location>
        <begin position="75"/>
        <end position="93"/>
    </location>
</feature>
<proteinExistence type="predicted"/>
<feature type="transmembrane region" description="Helical" evidence="1">
    <location>
        <begin position="268"/>
        <end position="289"/>
    </location>
</feature>
<dbReference type="EMBL" id="JAUSTU010000031">
    <property type="protein sequence ID" value="MDQ0157577.1"/>
    <property type="molecule type" value="Genomic_DNA"/>
</dbReference>
<keyword evidence="1" id="KW-0472">Membrane</keyword>